<dbReference type="Pfam" id="PF18898">
    <property type="entry name" value="DUF5654"/>
    <property type="match status" value="1"/>
</dbReference>
<evidence type="ECO:0000256" key="1">
    <source>
        <dbReference type="SAM" id="Phobius"/>
    </source>
</evidence>
<name>A0A1J5TDQ0_9ARCH</name>
<dbReference type="EMBL" id="MIYT01000014">
    <property type="protein sequence ID" value="OIR10230.1"/>
    <property type="molecule type" value="Genomic_DNA"/>
</dbReference>
<accession>A0A1J5TDQ0</accession>
<sequence length="91" mass="9977">MSFEENAKKLNVRAIILSSVMTAFGLVIALAWKDAINATVAYVMPNNDESTLYGVYVAAVSVTLLVTVLAWVVMRANRQIEERLGLDDGED</sequence>
<evidence type="ECO:0000313" key="3">
    <source>
        <dbReference type="Proteomes" id="UP000182853"/>
    </source>
</evidence>
<proteinExistence type="predicted"/>
<dbReference type="Proteomes" id="UP000182853">
    <property type="component" value="Unassembled WGS sequence"/>
</dbReference>
<keyword evidence="1" id="KW-1133">Transmembrane helix</keyword>
<evidence type="ECO:0000313" key="2">
    <source>
        <dbReference type="EMBL" id="OIR10230.1"/>
    </source>
</evidence>
<keyword evidence="1" id="KW-0472">Membrane</keyword>
<protein>
    <submittedName>
        <fullName evidence="2">Uncharacterized protein</fullName>
    </submittedName>
</protein>
<reference evidence="2 3" key="1">
    <citation type="submission" date="2016-08" db="EMBL/GenBank/DDBJ databases">
        <title>New Insights into Marine Group III Euryarchaeota, from dark to light.</title>
        <authorList>
            <person name="Haro-Moreno J.M."/>
            <person name="Rodriguez-Valera F."/>
            <person name="Lopez-Garcia P."/>
            <person name="Moreira D."/>
            <person name="Martin-Cuadrado A.B."/>
        </authorList>
    </citation>
    <scope>NUCLEOTIDE SEQUENCE [LARGE SCALE GENOMIC DNA]</scope>
    <source>
        <strain evidence="2">CG-Bathy2</strain>
    </source>
</reference>
<feature type="transmembrane region" description="Helical" evidence="1">
    <location>
        <begin position="52"/>
        <end position="74"/>
    </location>
</feature>
<organism evidence="2 3">
    <name type="scientific">Marine Group III euryarchaeote CG-Bathy2</name>
    <dbReference type="NCBI Taxonomy" id="1889002"/>
    <lineage>
        <taxon>Archaea</taxon>
        <taxon>Methanobacteriati</taxon>
        <taxon>Thermoplasmatota</taxon>
        <taxon>Thermoplasmata</taxon>
        <taxon>Candidatus Thermoprofundales</taxon>
    </lineage>
</organism>
<keyword evidence="1" id="KW-0812">Transmembrane</keyword>
<dbReference type="InterPro" id="IPR043713">
    <property type="entry name" value="DUF5654"/>
</dbReference>
<feature type="transmembrane region" description="Helical" evidence="1">
    <location>
        <begin position="12"/>
        <end position="32"/>
    </location>
</feature>
<dbReference type="AlphaFoldDB" id="A0A1J5TDQ0"/>
<comment type="caution">
    <text evidence="2">The sequence shown here is derived from an EMBL/GenBank/DDBJ whole genome shotgun (WGS) entry which is preliminary data.</text>
</comment>
<gene>
    <name evidence="2" type="ORF">BEU05_01605</name>
</gene>